<dbReference type="GO" id="GO:0005737">
    <property type="term" value="C:cytoplasm"/>
    <property type="evidence" value="ECO:0007669"/>
    <property type="project" value="UniProtKB-ARBA"/>
</dbReference>
<keyword evidence="4 6" id="KW-0206">Cytoskeleton</keyword>
<evidence type="ECO:0000313" key="9">
    <source>
        <dbReference type="EMBL" id="CAL1400426.1"/>
    </source>
</evidence>
<reference evidence="9 10" key="1">
    <citation type="submission" date="2024-04" db="EMBL/GenBank/DDBJ databases">
        <authorList>
            <person name="Fracassetti M."/>
        </authorList>
    </citation>
    <scope>NUCLEOTIDE SEQUENCE [LARGE SCALE GENOMIC DNA]</scope>
</reference>
<evidence type="ECO:0000256" key="1">
    <source>
        <dbReference type="ARBA" id="ARBA00004245"/>
    </source>
</evidence>
<comment type="function">
    <text evidence="5">Involved in regulation of actin and microtubule organization. Part of a WAVE complex that activates the Arp2/3 complex. Regulates trichome branch positioning and expansion.</text>
</comment>
<evidence type="ECO:0000256" key="7">
    <source>
        <dbReference type="SAM" id="MobiDB-lite"/>
    </source>
</evidence>
<gene>
    <name evidence="9" type="ORF">LTRI10_LOCUS40556</name>
</gene>
<dbReference type="Proteomes" id="UP001497516">
    <property type="component" value="Chromosome 7"/>
</dbReference>
<evidence type="ECO:0000256" key="4">
    <source>
        <dbReference type="ARBA" id="ARBA00023212"/>
    </source>
</evidence>
<evidence type="ECO:0000313" key="10">
    <source>
        <dbReference type="Proteomes" id="UP001497516"/>
    </source>
</evidence>
<feature type="compositionally biased region" description="Low complexity" evidence="7">
    <location>
        <begin position="431"/>
        <end position="457"/>
    </location>
</feature>
<dbReference type="InterPro" id="IPR028288">
    <property type="entry name" value="SCAR/WAVE_fam"/>
</dbReference>
<name>A0AAV2FQ04_9ROSI</name>
<evidence type="ECO:0000259" key="8">
    <source>
        <dbReference type="PROSITE" id="PS51082"/>
    </source>
</evidence>
<keyword evidence="10" id="KW-1185">Reference proteome</keyword>
<evidence type="ECO:0000256" key="3">
    <source>
        <dbReference type="ARBA" id="ARBA00022490"/>
    </source>
</evidence>
<dbReference type="Gene3D" id="6.10.280.150">
    <property type="match status" value="2"/>
</dbReference>
<evidence type="ECO:0000256" key="5">
    <source>
        <dbReference type="ARBA" id="ARBA00055640"/>
    </source>
</evidence>
<feature type="region of interest" description="Disordered" evidence="7">
    <location>
        <begin position="431"/>
        <end position="477"/>
    </location>
</feature>
<dbReference type="GO" id="GO:0005856">
    <property type="term" value="C:cytoskeleton"/>
    <property type="evidence" value="ECO:0007669"/>
    <property type="project" value="UniProtKB-SubCell"/>
</dbReference>
<dbReference type="GO" id="GO:0003779">
    <property type="term" value="F:actin binding"/>
    <property type="evidence" value="ECO:0007669"/>
    <property type="project" value="UniProtKB-UniRule"/>
</dbReference>
<feature type="region of interest" description="Disordered" evidence="7">
    <location>
        <begin position="1266"/>
        <end position="1314"/>
    </location>
</feature>
<feature type="region of interest" description="Disordered" evidence="7">
    <location>
        <begin position="745"/>
        <end position="787"/>
    </location>
</feature>
<protein>
    <recommendedName>
        <fullName evidence="6">Protein SCAR</fullName>
    </recommendedName>
    <alternativeName>
        <fullName evidence="6">Protein WAVE</fullName>
    </alternativeName>
</protein>
<feature type="compositionally biased region" description="Low complexity" evidence="7">
    <location>
        <begin position="1159"/>
        <end position="1176"/>
    </location>
</feature>
<comment type="similarity">
    <text evidence="2 6">Belongs to the SCAR/WAVE family.</text>
</comment>
<comment type="subcellular location">
    <subcellularLocation>
        <location evidence="1 6">Cytoplasm</location>
        <location evidence="1 6">Cytoskeleton</location>
    </subcellularLocation>
</comment>
<dbReference type="PANTHER" id="PTHR12902">
    <property type="entry name" value="WASP-1"/>
    <property type="match status" value="1"/>
</dbReference>
<sequence length="1350" mass="147298">MPLTRYQIRNEYGLADPELYRAADRDDPEALLEGVAMAGLVGVLRQLGDLAEFAAEIFHNLHEEVMTTAARGHSLMARVQQLEVEVPSVEKAFLSLTDHSSFYANGAGVDWRPNLHMEQNLITQGDLPRFVMDSYEECRGPPRLFLLDKFDVAGAGACLKRYTDPSIFKIEATSFTTMEMQREKKARKLKKKGRWRNGETPEVTPASHAKLHQLFLEERVANGHSDPARVVKLKRRQLNGSPFDMKSGKSYMEKFLETLSPDNKAVYEDSVNPPLSTLTQYEYKESGLEIVEITAVSPVKPQVDVLQHDEFNGEDPDKWLVKVSDTVTDCETDESSPSSVHKMPIGQELAIYAGGGKSDSSEGDQFDDMISEVENYMDALTTMESELETDTEYKFKKDGVLKFARREAESDINQERQHDIQVKFLNSQSFGNSSASDDGNSSIYKGGSSISVSDSQSHAADNVQSDGEGPSKVCCSREDSIPETSTLQSDCSSPCMVACTIQESHELEVSTDIFSVEEKINKLVPTISVANPFTVSLAGEDSGKRTQVDGVTTPGLEADLETNVNLDSSSVGSSEIPWHTKQVVAPSKGSSEYNSMSDQQQEDAKALPLYLSYLDSVQSSHDDHVSETSYSGDAGNVIPHQLPSEHENMVEEATRVNDVNGALLKATLLSGSQFAQSGHLNSEPETKKLEEDISVVSGKEEMLSEANADGIVAEDSYECFDESGLRDLTDMHNTITEADQLKDVVTPASIPPASDEHGYDTICPSSKVIGSPSSHPSSDDQHQTAVDLHQKISSETEPEAQNEVIPKDREFSHGESIFGYPSEFDATAHVYSAYPVLLVSVGAVDASGEQVSGVDADHSVLEPQPVFSSKEASEGDGLFPIAGTLEMSAVHVNEVTFESEEYSTHDMESTSDPSYLAESGITSERVWDLHPDQTDESCPEPDEAGGFTSSNLQFKDMQTLPPGLGTLSTAKDVNVDEAPPLPPLPPMQWRMGNFQPVSPSLQTAYFGHCNNLPMQPFSADEHTKPSHPFPTNIIEDCQMVQCLFVDDSIGNSAEQQNHTSFELASLANAANIEQDSHQPSYTFPSNIVEDSQKVPCLPMDDSVEDTLKQPNTLSVELQSVANAAILKQESHPLEELDPLNPFVTSEEIPNERPELSDFPSGEPEQSSSESFPSATSMANASSEAELVSSFQEEAPEESLPPGSLAKEQQQQKVVASYGGGTSWPPTTLALPPSYELGKAANGNKLPRPRNPLIDAVAAVDKSKLRKAAERVQPQASSNAEERDSLLEQIRTKSFNLKPAAVSRPSMRPSMPGIHCPKTNLRVAAILEKANAIRQALAGSDEDDDDSWSDS</sequence>
<keyword evidence="3 6" id="KW-0963">Cytoplasm</keyword>
<dbReference type="PANTHER" id="PTHR12902:SF1">
    <property type="entry name" value="WISKOTT-ALDRICH SYNDROME PROTEIN FAMILY MEMBER"/>
    <property type="match status" value="1"/>
</dbReference>
<organism evidence="9 10">
    <name type="scientific">Linum trigynum</name>
    <dbReference type="NCBI Taxonomy" id="586398"/>
    <lineage>
        <taxon>Eukaryota</taxon>
        <taxon>Viridiplantae</taxon>
        <taxon>Streptophyta</taxon>
        <taxon>Embryophyta</taxon>
        <taxon>Tracheophyta</taxon>
        <taxon>Spermatophyta</taxon>
        <taxon>Magnoliopsida</taxon>
        <taxon>eudicotyledons</taxon>
        <taxon>Gunneridae</taxon>
        <taxon>Pentapetalae</taxon>
        <taxon>rosids</taxon>
        <taxon>fabids</taxon>
        <taxon>Malpighiales</taxon>
        <taxon>Linaceae</taxon>
        <taxon>Linum</taxon>
    </lineage>
</organism>
<dbReference type="GO" id="GO:2000601">
    <property type="term" value="P:positive regulation of Arp2/3 complex-mediated actin nucleation"/>
    <property type="evidence" value="ECO:0007669"/>
    <property type="project" value="TreeGrafter"/>
</dbReference>
<dbReference type="GO" id="GO:0030036">
    <property type="term" value="P:actin cytoskeleton organization"/>
    <property type="evidence" value="ECO:0007669"/>
    <property type="project" value="UniProtKB-UniRule"/>
</dbReference>
<keyword evidence="6" id="KW-0009">Actin-binding</keyword>
<dbReference type="PROSITE" id="PS51082">
    <property type="entry name" value="WH2"/>
    <property type="match status" value="1"/>
</dbReference>
<evidence type="ECO:0000256" key="2">
    <source>
        <dbReference type="ARBA" id="ARBA00006993"/>
    </source>
</evidence>
<dbReference type="InterPro" id="IPR003124">
    <property type="entry name" value="WH2_dom"/>
</dbReference>
<dbReference type="GO" id="GO:0034237">
    <property type="term" value="F:protein kinase A regulatory subunit binding"/>
    <property type="evidence" value="ECO:0007669"/>
    <property type="project" value="TreeGrafter"/>
</dbReference>
<proteinExistence type="inferred from homology"/>
<evidence type="ECO:0000256" key="6">
    <source>
        <dbReference type="RuleBase" id="RU367034"/>
    </source>
</evidence>
<accession>A0AAV2FQ04</accession>
<feature type="compositionally biased region" description="Basic and acidic residues" evidence="7">
    <location>
        <begin position="777"/>
        <end position="787"/>
    </location>
</feature>
<dbReference type="GO" id="GO:0071933">
    <property type="term" value="F:Arp2/3 complex binding"/>
    <property type="evidence" value="ECO:0007669"/>
    <property type="project" value="TreeGrafter"/>
</dbReference>
<dbReference type="FunFam" id="1.20.5.340:FF:000045">
    <property type="entry name" value="SCAR family protein"/>
    <property type="match status" value="1"/>
</dbReference>
<feature type="region of interest" description="Disordered" evidence="7">
    <location>
        <begin position="1136"/>
        <end position="1229"/>
    </location>
</feature>
<dbReference type="EMBL" id="OZ034820">
    <property type="protein sequence ID" value="CAL1400426.1"/>
    <property type="molecule type" value="Genomic_DNA"/>
</dbReference>
<feature type="domain" description="WH2" evidence="8">
    <location>
        <begin position="1281"/>
        <end position="1299"/>
    </location>
</feature>
<dbReference type="Gene3D" id="1.20.5.340">
    <property type="match status" value="1"/>
</dbReference>